<accession>A0A2U3QI06</accession>
<organism evidence="2 3">
    <name type="scientific">Candidatus Sulfobium mesophilum</name>
    <dbReference type="NCBI Taxonomy" id="2016548"/>
    <lineage>
        <taxon>Bacteria</taxon>
        <taxon>Pseudomonadati</taxon>
        <taxon>Nitrospirota</taxon>
        <taxon>Nitrospiria</taxon>
        <taxon>Nitrospirales</taxon>
        <taxon>Nitrospiraceae</taxon>
        <taxon>Candidatus Sulfobium</taxon>
    </lineage>
</organism>
<evidence type="ECO:0000259" key="1">
    <source>
        <dbReference type="PROSITE" id="PS51918"/>
    </source>
</evidence>
<dbReference type="InterPro" id="IPR018768">
    <property type="entry name" value="DUF2344"/>
</dbReference>
<dbReference type="InterPro" id="IPR058240">
    <property type="entry name" value="rSAM_sf"/>
</dbReference>
<dbReference type="Pfam" id="PF10105">
    <property type="entry name" value="DUF2344"/>
    <property type="match status" value="1"/>
</dbReference>
<dbReference type="Pfam" id="PF04055">
    <property type="entry name" value="Radical_SAM"/>
    <property type="match status" value="1"/>
</dbReference>
<name>A0A2U3QI06_9BACT</name>
<dbReference type="EMBL" id="OUUY01000086">
    <property type="protein sequence ID" value="SPQ01008.1"/>
    <property type="molecule type" value="Genomic_DNA"/>
</dbReference>
<evidence type="ECO:0000313" key="3">
    <source>
        <dbReference type="Proteomes" id="UP000245125"/>
    </source>
</evidence>
<dbReference type="InterPro" id="IPR023404">
    <property type="entry name" value="rSAM_horseshoe"/>
</dbReference>
<dbReference type="NCBIfam" id="TIGR03960">
    <property type="entry name" value="rSAM_fuse_unch"/>
    <property type="match status" value="1"/>
</dbReference>
<dbReference type="SMART" id="SM00729">
    <property type="entry name" value="Elp3"/>
    <property type="match status" value="1"/>
</dbReference>
<dbReference type="PANTHER" id="PTHR42731:SF1">
    <property type="entry name" value="RADICAL SAM DOMAIN PROTEIN"/>
    <property type="match status" value="1"/>
</dbReference>
<dbReference type="InterPro" id="IPR023862">
    <property type="entry name" value="CHP03960_rSAM"/>
</dbReference>
<sequence length="852" mass="95413">MVNFGQVRCLPKLPGGCYLLKVNLLSFQKPSRYINSELNSIHKKAPLKTALAFPDIYEIGMSHLGLKILYDIVNRLPFASAERVFAPWTDLEDALKKKGHLLSSLESGLPLRDFDIVGFSLQYELSYPTVLNMLDLGGIAVRTEVRLEKGGPLVIAGGPCTLNPLPMSPFIEAFFIGDAEEAIKEILKTYLGWKEGGRQGKEGLLKALAEIDGVFVPFLGKGKKVMRRIIPSLEDAPFPEKPVLPYTHIIHDRVNIEIARGCSMGCRFCQAGMAYRPVRERSPEKVLELAEKSLKNTGYEDVSFTSLSSGDYSCLQPLMKEFNRRFGARKISMSLPSLRVASVNRDILREIRAVRKTGFTIAPEAATARLRSVINKDFSEDTYISALETLFKEGWHNLKLYYMCGLPTETEEDIAAIPEMVLQAIKISRKLTGRHVNISVGVSSFIPKPHTPFQWYGQDPVDVLKEKNFYLKKALLKKGVKYKGHNEEMSLLEAVLARGDESVSALMEAAWKAGCRLDAWTEVFDFEKWKRAMDVSGIDAAMVAEKKYPLEAVLPWEDIQTGVTKDYLLREYQNAVSGNFTSDCRKSCRNCGVICAKMERSESASENNGSGKVSGEPGISSGSLHKDIFPPLLEESVRIRVEYSKTGKAKYLSHLELMTAIVRAFRRAGFPLKYSSGFHPSPKISLGPALGVGIAGLKEYLDMEMAPPVRQESFLEALNRVLPEGIRANKMSLLDKHEMSLSSFIVRYIYEIKADQMLDCSVFFGKEEVLVERKDGLIDIRKMVEDATGLDEKTFRVTLREHDGLKVRLSELMPLLFGVPAEELDITRVAVFGWKGSWTEPIEGERIWAARS</sequence>
<dbReference type="CDD" id="cd01335">
    <property type="entry name" value="Radical_SAM"/>
    <property type="match status" value="1"/>
</dbReference>
<protein>
    <submittedName>
        <fullName evidence="2">Radical SAM domain protein</fullName>
    </submittedName>
</protein>
<dbReference type="InterPro" id="IPR006638">
    <property type="entry name" value="Elp3/MiaA/NifB-like_rSAM"/>
</dbReference>
<dbReference type="PANTHER" id="PTHR42731">
    <property type="entry name" value="SLL1084 PROTEIN"/>
    <property type="match status" value="1"/>
</dbReference>
<dbReference type="Pfam" id="PF19864">
    <property type="entry name" value="Radical_SAM_N2"/>
    <property type="match status" value="1"/>
</dbReference>
<proteinExistence type="predicted"/>
<dbReference type="PROSITE" id="PS51918">
    <property type="entry name" value="RADICAL_SAM"/>
    <property type="match status" value="1"/>
</dbReference>
<dbReference type="SFLD" id="SFLDS00029">
    <property type="entry name" value="Radical_SAM"/>
    <property type="match status" value="1"/>
</dbReference>
<gene>
    <name evidence="2" type="ORF">NBG4_40048</name>
</gene>
<dbReference type="SFLD" id="SFLDG01082">
    <property type="entry name" value="B12-binding_domain_containing"/>
    <property type="match status" value="1"/>
</dbReference>
<dbReference type="GO" id="GO:0051536">
    <property type="term" value="F:iron-sulfur cluster binding"/>
    <property type="evidence" value="ECO:0007669"/>
    <property type="project" value="InterPro"/>
</dbReference>
<evidence type="ECO:0000313" key="2">
    <source>
        <dbReference type="EMBL" id="SPQ01008.1"/>
    </source>
</evidence>
<keyword evidence="3" id="KW-1185">Reference proteome</keyword>
<dbReference type="GO" id="GO:0003824">
    <property type="term" value="F:catalytic activity"/>
    <property type="evidence" value="ECO:0007669"/>
    <property type="project" value="InterPro"/>
</dbReference>
<dbReference type="InterPro" id="IPR045784">
    <property type="entry name" value="Radical_SAM_N2"/>
</dbReference>
<dbReference type="OrthoDB" id="9806827at2"/>
<dbReference type="NCBIfam" id="TIGR03936">
    <property type="entry name" value="sam_1_link_chp"/>
    <property type="match status" value="1"/>
</dbReference>
<dbReference type="SUPFAM" id="SSF102114">
    <property type="entry name" value="Radical SAM enzymes"/>
    <property type="match status" value="1"/>
</dbReference>
<dbReference type="AlphaFoldDB" id="A0A2U3QI06"/>
<reference evidence="3" key="1">
    <citation type="submission" date="2018-03" db="EMBL/GenBank/DDBJ databases">
        <authorList>
            <person name="Zecchin S."/>
        </authorList>
    </citation>
    <scope>NUCLEOTIDE SEQUENCE [LARGE SCALE GENOMIC DNA]</scope>
</reference>
<dbReference type="Gene3D" id="3.80.30.20">
    <property type="entry name" value="tm_1862 like domain"/>
    <property type="match status" value="1"/>
</dbReference>
<dbReference type="Proteomes" id="UP000245125">
    <property type="component" value="Unassembled WGS sequence"/>
</dbReference>
<dbReference type="InterPro" id="IPR007197">
    <property type="entry name" value="rSAM"/>
</dbReference>
<feature type="domain" description="Radical SAM core" evidence="1">
    <location>
        <begin position="248"/>
        <end position="481"/>
    </location>
</feature>